<sequence>MMCMAFILCYDKVLYNLFSCTEGVELCMSYLICCRRALPV</sequence>
<dbReference type="EMBL" id="GBXM01101965">
    <property type="protein sequence ID" value="JAH06612.1"/>
    <property type="molecule type" value="Transcribed_RNA"/>
</dbReference>
<name>A0A0E9Q2P4_ANGAN</name>
<dbReference type="EMBL" id="GBXM01085933">
    <property type="protein sequence ID" value="JAH22644.1"/>
    <property type="molecule type" value="Transcribed_RNA"/>
</dbReference>
<reference evidence="1" key="2">
    <citation type="journal article" date="2015" name="Fish Shellfish Immunol.">
        <title>Early steps in the European eel (Anguilla anguilla)-Vibrio vulnificus interaction in the gills: Role of the RtxA13 toxin.</title>
        <authorList>
            <person name="Callol A."/>
            <person name="Pajuelo D."/>
            <person name="Ebbesson L."/>
            <person name="Teles M."/>
            <person name="MacKenzie S."/>
            <person name="Amaro C."/>
        </authorList>
    </citation>
    <scope>NUCLEOTIDE SEQUENCE</scope>
</reference>
<accession>A0A0E9Q2P4</accession>
<dbReference type="EMBL" id="GBXM01097810">
    <property type="protein sequence ID" value="JAH10767.1"/>
    <property type="molecule type" value="Transcribed_RNA"/>
</dbReference>
<dbReference type="EMBL" id="GBXM01102280">
    <property type="protein sequence ID" value="JAH06297.1"/>
    <property type="molecule type" value="Transcribed_RNA"/>
</dbReference>
<dbReference type="EMBL" id="GBXM01107596">
    <property type="protein sequence ID" value="JAH00981.1"/>
    <property type="molecule type" value="Transcribed_RNA"/>
</dbReference>
<dbReference type="AlphaFoldDB" id="A0A0E9Q2P4"/>
<dbReference type="EMBL" id="GBXM01093121">
    <property type="protein sequence ID" value="JAH15456.1"/>
    <property type="molecule type" value="Transcribed_RNA"/>
</dbReference>
<evidence type="ECO:0000313" key="1">
    <source>
        <dbReference type="EMBL" id="JAH10767.1"/>
    </source>
</evidence>
<dbReference type="EMBL" id="GBXM01101859">
    <property type="protein sequence ID" value="JAH06718.1"/>
    <property type="molecule type" value="Transcribed_RNA"/>
</dbReference>
<organism evidence="1">
    <name type="scientific">Anguilla anguilla</name>
    <name type="common">European freshwater eel</name>
    <name type="synonym">Muraena anguilla</name>
    <dbReference type="NCBI Taxonomy" id="7936"/>
    <lineage>
        <taxon>Eukaryota</taxon>
        <taxon>Metazoa</taxon>
        <taxon>Chordata</taxon>
        <taxon>Craniata</taxon>
        <taxon>Vertebrata</taxon>
        <taxon>Euteleostomi</taxon>
        <taxon>Actinopterygii</taxon>
        <taxon>Neopterygii</taxon>
        <taxon>Teleostei</taxon>
        <taxon>Anguilliformes</taxon>
        <taxon>Anguillidae</taxon>
        <taxon>Anguilla</taxon>
    </lineage>
</organism>
<protein>
    <submittedName>
        <fullName evidence="1">Uncharacterized protein</fullName>
    </submittedName>
</protein>
<dbReference type="EMBL" id="GBXM01095962">
    <property type="protein sequence ID" value="JAH12615.1"/>
    <property type="molecule type" value="Transcribed_RNA"/>
</dbReference>
<proteinExistence type="predicted"/>
<reference evidence="1" key="1">
    <citation type="submission" date="2014-11" db="EMBL/GenBank/DDBJ databases">
        <authorList>
            <person name="Amaro Gonzalez C."/>
        </authorList>
    </citation>
    <scope>NUCLEOTIDE SEQUENCE</scope>
</reference>